<dbReference type="GO" id="GO:0003774">
    <property type="term" value="F:cytoskeletal motor activity"/>
    <property type="evidence" value="ECO:0007669"/>
    <property type="project" value="UniProtKB-UniRule"/>
</dbReference>
<keyword evidence="7 10" id="KW-0518">Myosin</keyword>
<evidence type="ECO:0000256" key="6">
    <source>
        <dbReference type="ARBA" id="ARBA00023054"/>
    </source>
</evidence>
<keyword evidence="16" id="KW-1185">Reference proteome</keyword>
<dbReference type="SUPFAM" id="SSF52540">
    <property type="entry name" value="P-loop containing nucleoside triphosphate hydrolases"/>
    <property type="match status" value="2"/>
</dbReference>
<dbReference type="GO" id="GO:0048513">
    <property type="term" value="P:animal organ development"/>
    <property type="evidence" value="ECO:0007669"/>
    <property type="project" value="UniProtKB-ARBA"/>
</dbReference>
<dbReference type="InterPro" id="IPR036103">
    <property type="entry name" value="MYSc_Myo5"/>
</dbReference>
<keyword evidence="3 10" id="KW-0547">Nucleotide-binding</keyword>
<dbReference type="GO" id="GO:0048731">
    <property type="term" value="P:system development"/>
    <property type="evidence" value="ECO:0007669"/>
    <property type="project" value="UniProtKB-ARBA"/>
</dbReference>
<feature type="domain" description="Myosin motor" evidence="14">
    <location>
        <begin position="70"/>
        <end position="746"/>
    </location>
</feature>
<dbReference type="Pfam" id="PF00063">
    <property type="entry name" value="Myosin_head"/>
    <property type="match status" value="1"/>
</dbReference>
<dbReference type="GO" id="GO:0009653">
    <property type="term" value="P:anatomical structure morphogenesis"/>
    <property type="evidence" value="ECO:0007669"/>
    <property type="project" value="UniProtKB-ARBA"/>
</dbReference>
<keyword evidence="8 10" id="KW-0505">Motor protein</keyword>
<dbReference type="GO" id="GO:0009888">
    <property type="term" value="P:tissue development"/>
    <property type="evidence" value="ECO:0007669"/>
    <property type="project" value="UniProtKB-ARBA"/>
</dbReference>
<feature type="coiled-coil region" evidence="11">
    <location>
        <begin position="1275"/>
        <end position="1320"/>
    </location>
</feature>
<evidence type="ECO:0000256" key="2">
    <source>
        <dbReference type="ARBA" id="ARBA00022737"/>
    </source>
</evidence>
<evidence type="ECO:0000256" key="7">
    <source>
        <dbReference type="ARBA" id="ARBA00023123"/>
    </source>
</evidence>
<sequence>MEETVNLVSDSGARVWIPHADKVWEPAELKEDYAPSKNTLQVITKAKELKSLTIKNEESLPPLRNPSILVGGNDLTSLSYLHEPAVLHNLQVRFCEQRNIYTYCGIILVAINPYNEVPIYDIDTIRAYRGQTMGDLDPHIFAVAEEAYTKLEREQKDQSIIVSGESGAGKTMSAKYTMRYFATIAVGANASETQVEKKVLASSPIMEAMGNAKTTRNDNSSRFGKFIELHFNKHFHICGASFRTYLLEKSRVVNQSQGERNYHIFYQLCAARQDLPDLHLDDQSEFHYLNHGSLENIDGRDDYESYQETINALRMLGFSAEERDSISGRKIDNQPDREGCLIHERDKHLKILTDLLDIDAENLREWLCTRKIVSARETFLKPMSVLEAQAARDALAKYIYAELFNWIVFILNYGLQADGSKHKFIGVLDIYGFETFETNSFEQFCINYANEKLQQQFNLHVFKLEQEEYITEGIEWKMITFYDNQPCIDLIEAKLGILDLLNEECRMPKGTDGSWTEKLYTKCAKYSHFGKAKFGRSAFTVHHFAAKVEYESDGFLEKNRDTVIEEQINVIKLSKNKLINRLFCTDTQKQLTVPGTKVKITASRPLPASQKIHKKTIGSQFRDSLNSLMTILNSTTPYYIRCIKPNDNKKKFEYNPQRAAQQLRACGVLETIRISAQGFPSRWSYNEFYSRYRVLIKFKDINRTNMQKTCECILKNYIKNEDMYQFGRTKIFFRASQVAYLEKLRGDRLRKCCNILQKTVRAFIARKKFLRIKKSIILIQNYGRGYLGRRLATTIRRERAAVTIGKHVRGWLVRRRYQELRKCVTRIQTYGRGYLARIRYLQLKYNAKAIIIQKYWRSWLARKEIDQRRRHIVVCQAAIRRFLARRQYKKLKIEARSIEHVKALNKGLENKIISLQQKIDLLQKNNNSLEKSNNNHTKEIKELKNKLINFRALEIEIKNLDTLLIEKNKNLDKLEKQLKTERDEKMDLIQQREEILKEKESENQERIKLLQEIENYKELIRNNEKNAEMQLVTRIEEERQLIFQDQDNDRKAYQKILQEYHDLEQHCEELEKQLSVRPGSHQRNNSDLSNIDLPEDFGYGSVRSGSSTSTNRERLDIEGITESRTPPPIIDDSKINSEEIVDIGILLKLQHKLAEVEKEKNRIQKRLDELESSPRVEEAEKAARDSFKLSEYEMQNSTLKAQLIELQNSINENEAYPHLIEQLRLTQDELDRKSDEIIQLKAVLASQTNNMKIIANSKNRLGEYINEDGELALAYETQKMINKQLELELQDEKLKSKTYEREFKLEMEQLREDNNRQQRILAANLSSNPNSQNEIYLQHEVTRLTTENLALHDKCDKLTDTIKKWKRQNQYLIKRLKNAGIELDNTVIEMEMEDKTRKSSNPTTRRISTVKKQDKEYMGMFSFQLGEEGEIMKKLVIQLKPRTAMGLLPCLPAYIVFMCVRYTDYTNNEEKVKNLFSAFSNSVKKVIKKRNDDFETNVLWFANTLRLLNNMKQYSGEKAFQQKNTPRQNEKCLRNFDLSEYRQVLSDIAIWIFQASIRCFTKKVQPLIVQAILEHEEIKGLNRNIPGSGTNNESTPSPRETPTALLEHELNLRYKILHFYGVDHEIIPQIFKQVFYFICSCSVNNLLLRKELCHWSKGIEIRHNLSQIEMWIKDKNLDESCIEVLQPIIQAALLLQARKEDEKDVINICDMCDALTGLQICKLLSLYTPVDEFEKRIPTSFIENVQKELHKRSKPDEPLMMDTKYQYPTRFSFNPSEICLENVEIPEILNLQMLEKM</sequence>
<dbReference type="Proteomes" id="UP001516400">
    <property type="component" value="Unassembled WGS sequence"/>
</dbReference>
<comment type="similarity">
    <text evidence="1 10">Belongs to the TRAFAC class myosin-kinesin ATPase superfamily. Myosin family.</text>
</comment>
<evidence type="ECO:0000259" key="13">
    <source>
        <dbReference type="PROSITE" id="PS51126"/>
    </source>
</evidence>
<dbReference type="Gene3D" id="3.40.850.10">
    <property type="entry name" value="Kinesin motor domain"/>
    <property type="match status" value="1"/>
</dbReference>
<gene>
    <name evidence="15" type="ORF">HHI36_003287</name>
</gene>
<dbReference type="Gene3D" id="1.20.120.720">
    <property type="entry name" value="Myosin VI head, motor domain, U50 subdomain"/>
    <property type="match status" value="1"/>
</dbReference>
<evidence type="ECO:0000256" key="12">
    <source>
        <dbReference type="SAM" id="MobiDB-lite"/>
    </source>
</evidence>
<dbReference type="Pfam" id="PF01843">
    <property type="entry name" value="DIL"/>
    <property type="match status" value="1"/>
</dbReference>
<protein>
    <recommendedName>
        <fullName evidence="17">Unconventional myosin-Va</fullName>
    </recommendedName>
</protein>
<dbReference type="Gene3D" id="1.10.10.820">
    <property type="match status" value="1"/>
</dbReference>
<dbReference type="PRINTS" id="PR00193">
    <property type="entry name" value="MYOSINHEAVY"/>
</dbReference>
<evidence type="ECO:0008006" key="17">
    <source>
        <dbReference type="Google" id="ProtNLM"/>
    </source>
</evidence>
<dbReference type="PANTHER" id="PTHR13140:SF706">
    <property type="entry name" value="DILUTE CLASS UNCONVENTIONAL MYOSIN, ISOFORM C"/>
    <property type="match status" value="1"/>
</dbReference>
<evidence type="ECO:0000256" key="4">
    <source>
        <dbReference type="ARBA" id="ARBA00022840"/>
    </source>
</evidence>
<dbReference type="GO" id="GO:0005737">
    <property type="term" value="C:cytoplasm"/>
    <property type="evidence" value="ECO:0007669"/>
    <property type="project" value="UniProtKB-ARBA"/>
</dbReference>
<evidence type="ECO:0000256" key="10">
    <source>
        <dbReference type="PROSITE-ProRule" id="PRU00782"/>
    </source>
</evidence>
<evidence type="ECO:0000259" key="14">
    <source>
        <dbReference type="PROSITE" id="PS51456"/>
    </source>
</evidence>
<feature type="coiled-coil region" evidence="11">
    <location>
        <begin position="898"/>
        <end position="1073"/>
    </location>
</feature>
<dbReference type="InterPro" id="IPR000048">
    <property type="entry name" value="IQ_motif_EF-hand-BS"/>
</dbReference>
<evidence type="ECO:0000256" key="11">
    <source>
        <dbReference type="SAM" id="Coils"/>
    </source>
</evidence>
<dbReference type="InterPro" id="IPR058662">
    <property type="entry name" value="Myo5a/b_dom"/>
</dbReference>
<evidence type="ECO:0000256" key="3">
    <source>
        <dbReference type="ARBA" id="ARBA00022741"/>
    </source>
</evidence>
<comment type="caution">
    <text evidence="15">The sequence shown here is derived from an EMBL/GenBank/DDBJ whole genome shotgun (WGS) entry which is preliminary data.</text>
</comment>
<dbReference type="SMART" id="SM00015">
    <property type="entry name" value="IQ"/>
    <property type="match status" value="6"/>
</dbReference>
<evidence type="ECO:0000256" key="9">
    <source>
        <dbReference type="ARBA" id="ARBA00023203"/>
    </source>
</evidence>
<dbReference type="InterPro" id="IPR036961">
    <property type="entry name" value="Kinesin_motor_dom_sf"/>
</dbReference>
<feature type="binding site" evidence="10">
    <location>
        <begin position="164"/>
        <end position="171"/>
    </location>
    <ligand>
        <name>ATP</name>
        <dbReference type="ChEBI" id="CHEBI:30616"/>
    </ligand>
</feature>
<feature type="coiled-coil region" evidence="11">
    <location>
        <begin position="1146"/>
        <end position="1243"/>
    </location>
</feature>
<dbReference type="Gene3D" id="6.20.240.20">
    <property type="match status" value="1"/>
</dbReference>
<dbReference type="GO" id="GO:0005516">
    <property type="term" value="F:calmodulin binding"/>
    <property type="evidence" value="ECO:0007669"/>
    <property type="project" value="UniProtKB-KW"/>
</dbReference>
<dbReference type="InterPro" id="IPR001609">
    <property type="entry name" value="Myosin_head_motor_dom-like"/>
</dbReference>
<dbReference type="SMART" id="SM01132">
    <property type="entry name" value="DIL"/>
    <property type="match status" value="1"/>
</dbReference>
<organism evidence="15 16">
    <name type="scientific">Cryptolaemus montrouzieri</name>
    <dbReference type="NCBI Taxonomy" id="559131"/>
    <lineage>
        <taxon>Eukaryota</taxon>
        <taxon>Metazoa</taxon>
        <taxon>Ecdysozoa</taxon>
        <taxon>Arthropoda</taxon>
        <taxon>Hexapoda</taxon>
        <taxon>Insecta</taxon>
        <taxon>Pterygota</taxon>
        <taxon>Neoptera</taxon>
        <taxon>Endopterygota</taxon>
        <taxon>Coleoptera</taxon>
        <taxon>Polyphaga</taxon>
        <taxon>Cucujiformia</taxon>
        <taxon>Coccinelloidea</taxon>
        <taxon>Coccinellidae</taxon>
        <taxon>Scymninae</taxon>
        <taxon>Scymnini</taxon>
        <taxon>Cryptolaemus</taxon>
    </lineage>
</organism>
<evidence type="ECO:0000256" key="1">
    <source>
        <dbReference type="ARBA" id="ARBA00008314"/>
    </source>
</evidence>
<dbReference type="PANTHER" id="PTHR13140">
    <property type="entry name" value="MYOSIN"/>
    <property type="match status" value="1"/>
</dbReference>
<dbReference type="EMBL" id="JABFTP020000185">
    <property type="protein sequence ID" value="KAL3288840.1"/>
    <property type="molecule type" value="Genomic_DNA"/>
</dbReference>
<keyword evidence="6 11" id="KW-0175">Coiled coil</keyword>
<evidence type="ECO:0000313" key="16">
    <source>
        <dbReference type="Proteomes" id="UP001516400"/>
    </source>
</evidence>
<dbReference type="Gene3D" id="1.20.58.530">
    <property type="match status" value="1"/>
</dbReference>
<reference evidence="15 16" key="1">
    <citation type="journal article" date="2021" name="BMC Biol.">
        <title>Horizontally acquired antibacterial genes associated with adaptive radiation of ladybird beetles.</title>
        <authorList>
            <person name="Li H.S."/>
            <person name="Tang X.F."/>
            <person name="Huang Y.H."/>
            <person name="Xu Z.Y."/>
            <person name="Chen M.L."/>
            <person name="Du X.Y."/>
            <person name="Qiu B.Y."/>
            <person name="Chen P.T."/>
            <person name="Zhang W."/>
            <person name="Slipinski A."/>
            <person name="Escalona H.E."/>
            <person name="Waterhouse R.M."/>
            <person name="Zwick A."/>
            <person name="Pang H."/>
        </authorList>
    </citation>
    <scope>NUCLEOTIDE SEQUENCE [LARGE SCALE GENOMIC DNA]</scope>
    <source>
        <strain evidence="15">SYSU2018</strain>
    </source>
</reference>
<name>A0ABD2PD63_9CUCU</name>
<dbReference type="Pfam" id="PF25966">
    <property type="entry name" value="Myo5a"/>
    <property type="match status" value="1"/>
</dbReference>
<dbReference type="Gene3D" id="1.20.5.190">
    <property type="match status" value="3"/>
</dbReference>
<accession>A0ABD2PD63</accession>
<keyword evidence="2" id="KW-0677">Repeat</keyword>
<dbReference type="PROSITE" id="PS51456">
    <property type="entry name" value="MYOSIN_MOTOR"/>
    <property type="match status" value="1"/>
</dbReference>
<dbReference type="FunFam" id="1.10.10.820:FF:000001">
    <property type="entry name" value="Myosin heavy chain"/>
    <property type="match status" value="1"/>
</dbReference>
<keyword evidence="5" id="KW-0112">Calmodulin-binding</keyword>
<dbReference type="InterPro" id="IPR002710">
    <property type="entry name" value="Dilute_dom"/>
</dbReference>
<dbReference type="PROSITE" id="PS50096">
    <property type="entry name" value="IQ"/>
    <property type="match status" value="5"/>
</dbReference>
<dbReference type="GO" id="GO:0005524">
    <property type="term" value="F:ATP binding"/>
    <property type="evidence" value="ECO:0007669"/>
    <property type="project" value="UniProtKB-UniRule"/>
</dbReference>
<dbReference type="CDD" id="cd15470">
    <property type="entry name" value="Myo5_CBD"/>
    <property type="match status" value="1"/>
</dbReference>
<evidence type="ECO:0000256" key="8">
    <source>
        <dbReference type="ARBA" id="ARBA00023175"/>
    </source>
</evidence>
<keyword evidence="9 10" id="KW-0009">Actin-binding</keyword>
<feature type="region of interest" description="Disordered" evidence="12">
    <location>
        <begin position="1075"/>
        <end position="1096"/>
    </location>
</feature>
<feature type="domain" description="Dilute" evidence="13">
    <location>
        <begin position="1477"/>
        <end position="1751"/>
    </location>
</feature>
<dbReference type="SUPFAM" id="SSF50084">
    <property type="entry name" value="Myosin S1 fragment, N-terminal domain"/>
    <property type="match status" value="1"/>
</dbReference>
<dbReference type="CDD" id="cd23767">
    <property type="entry name" value="IQCD"/>
    <property type="match status" value="1"/>
</dbReference>
<evidence type="ECO:0000313" key="15">
    <source>
        <dbReference type="EMBL" id="KAL3288840.1"/>
    </source>
</evidence>
<dbReference type="Pfam" id="PF00612">
    <property type="entry name" value="IQ"/>
    <property type="match status" value="5"/>
</dbReference>
<dbReference type="GO" id="GO:0016459">
    <property type="term" value="C:myosin complex"/>
    <property type="evidence" value="ECO:0007669"/>
    <property type="project" value="UniProtKB-KW"/>
</dbReference>
<dbReference type="CDD" id="cd01380">
    <property type="entry name" value="MYSc_Myo5"/>
    <property type="match status" value="1"/>
</dbReference>
<dbReference type="PROSITE" id="PS51126">
    <property type="entry name" value="DILUTE"/>
    <property type="match status" value="1"/>
</dbReference>
<proteinExistence type="inferred from homology"/>
<dbReference type="FunFam" id="1.20.5.190:FF:000001">
    <property type="entry name" value="unconventional myosin-Va"/>
    <property type="match status" value="1"/>
</dbReference>
<feature type="region of interest" description="Actin-binding" evidence="10">
    <location>
        <begin position="625"/>
        <end position="647"/>
    </location>
</feature>
<dbReference type="GO" id="GO:0003779">
    <property type="term" value="F:actin binding"/>
    <property type="evidence" value="ECO:0007669"/>
    <property type="project" value="UniProtKB-KW"/>
</dbReference>
<keyword evidence="4 10" id="KW-0067">ATP-binding</keyword>
<dbReference type="SMART" id="SM00242">
    <property type="entry name" value="MYSc"/>
    <property type="match status" value="1"/>
</dbReference>
<dbReference type="InterPro" id="IPR027417">
    <property type="entry name" value="P-loop_NTPase"/>
</dbReference>
<evidence type="ECO:0000256" key="5">
    <source>
        <dbReference type="ARBA" id="ARBA00022860"/>
    </source>
</evidence>